<dbReference type="Pfam" id="PF19295">
    <property type="entry name" value="SufBD_N"/>
    <property type="match status" value="1"/>
</dbReference>
<feature type="region of interest" description="Disordered" evidence="1">
    <location>
        <begin position="55"/>
        <end position="86"/>
    </location>
</feature>
<evidence type="ECO:0000313" key="4">
    <source>
        <dbReference type="EnsemblPlants" id="QL12p006235:mrna"/>
    </source>
</evidence>
<protein>
    <recommendedName>
        <fullName evidence="6">Protein ABCI7, chloroplastic</fullName>
    </recommendedName>
</protein>
<dbReference type="Pfam" id="PF01458">
    <property type="entry name" value="SUFBD_core"/>
    <property type="match status" value="2"/>
</dbReference>
<name>A0A7N2N224_QUELO</name>
<keyword evidence="5" id="KW-1185">Reference proteome</keyword>
<evidence type="ECO:0000313" key="5">
    <source>
        <dbReference type="Proteomes" id="UP000594261"/>
    </source>
</evidence>
<proteinExistence type="predicted"/>
<feature type="region of interest" description="Disordered" evidence="1">
    <location>
        <begin position="1"/>
        <end position="41"/>
    </location>
</feature>
<reference evidence="4" key="2">
    <citation type="submission" date="2021-01" db="UniProtKB">
        <authorList>
            <consortium name="EnsemblPlants"/>
        </authorList>
    </citation>
    <scope>IDENTIFICATION</scope>
</reference>
<dbReference type="SUPFAM" id="SSF101960">
    <property type="entry name" value="Stabilizer of iron transporter SufD"/>
    <property type="match status" value="2"/>
</dbReference>
<dbReference type="Gramene" id="QL12p006235:mrna">
    <property type="protein sequence ID" value="QL12p006235:mrna"/>
    <property type="gene ID" value="QL12p006235"/>
</dbReference>
<feature type="domain" description="SUF system FeS cluster assembly SufBD N-terminal" evidence="3">
    <location>
        <begin position="67"/>
        <end position="204"/>
    </location>
</feature>
<feature type="domain" description="SUF system FeS cluster assembly SufBD core" evidence="2">
    <location>
        <begin position="404"/>
        <end position="566"/>
    </location>
</feature>
<dbReference type="EnsemblPlants" id="QL12p006235:mrna">
    <property type="protein sequence ID" value="QL12p006235:mrna"/>
    <property type="gene ID" value="QL12p006235"/>
</dbReference>
<dbReference type="OMA" id="YWTNSVM"/>
<dbReference type="InParanoid" id="A0A7N2N224"/>
<sequence length="598" mass="66212">MAALAFTPHIQRPPIPPLSTPTKAPKSRTKTRVSLQPSPTFSDPFVLQLAETLEDSLPSSSSPPLPLQKLRDTSSETLLSTPWPSRKDEPFRFTDTSFIRHSQIHPIPRPPHSSALSGISSNTQFPNLVVADGYVVNSVNLSELPNGVFVGSMLELSEVSIMKRVSEFVSNSDCGDLFWSINGIGAPDLTIVYVPAGCKVENPVCLRYISVEGRYEGSNELPVSNPRVLVLVERGGEIGIIEEFLGKDGQNRYWVNSVLEVMVGEGGKVRHSYIQRQSLNAAHIKWTSVTQACALICACWQALKQNGPFSKHTSLMLWLRFRLKLQVSLAKKDSVELSAARPGIFSCAKTWEAIRSKLPVDGGWFGIHLIYQDILLSACYLSEEVYMLLTEQNSLQLVGHSLLSVKREAASTYELVEVSSGGKLSRHNVHIQQLGPETVTELSSLHLSVSDQTQDLHSRLVMDHPRGYSRQLHKCIVAHSQGQAVFDGNIKVNRYAQQTDAGQLTRSLLLEPRATVNIKPNLQIIADDVKCSHGAAISDLEESQLFYFLARGINLETARKALLFSFGAEVVERLPNPVRKEVESHIRELLDPTLKRSS</sequence>
<dbReference type="Proteomes" id="UP000594261">
    <property type="component" value="Chromosome 12"/>
</dbReference>
<dbReference type="PANTHER" id="PTHR43575">
    <property type="entry name" value="PROTEIN ABCI7, CHLOROPLASTIC"/>
    <property type="match status" value="1"/>
</dbReference>
<feature type="domain" description="SUF system FeS cluster assembly SufBD core" evidence="2">
    <location>
        <begin position="222"/>
        <end position="292"/>
    </location>
</feature>
<evidence type="ECO:0000259" key="2">
    <source>
        <dbReference type="Pfam" id="PF01458"/>
    </source>
</evidence>
<dbReference type="AlphaFoldDB" id="A0A7N2N224"/>
<dbReference type="FunCoup" id="A0A7N2N224">
    <property type="interactions" value="1119"/>
</dbReference>
<dbReference type="InterPro" id="IPR045595">
    <property type="entry name" value="SufBD_N"/>
</dbReference>
<evidence type="ECO:0008006" key="6">
    <source>
        <dbReference type="Google" id="ProtNLM"/>
    </source>
</evidence>
<accession>A0A7N2N224</accession>
<dbReference type="InterPro" id="IPR037284">
    <property type="entry name" value="SUF_FeS_clus_asmbl_SufBD_sf"/>
</dbReference>
<feature type="compositionally biased region" description="Polar residues" evidence="1">
    <location>
        <begin position="32"/>
        <end position="41"/>
    </location>
</feature>
<evidence type="ECO:0000256" key="1">
    <source>
        <dbReference type="SAM" id="MobiDB-lite"/>
    </source>
</evidence>
<dbReference type="InterPro" id="IPR000825">
    <property type="entry name" value="SUF_FeS_clus_asmbl_SufBD_core"/>
</dbReference>
<dbReference type="GO" id="GO:0016226">
    <property type="term" value="P:iron-sulfur cluster assembly"/>
    <property type="evidence" value="ECO:0007669"/>
    <property type="project" value="InterPro"/>
</dbReference>
<evidence type="ECO:0000259" key="3">
    <source>
        <dbReference type="Pfam" id="PF19295"/>
    </source>
</evidence>
<reference evidence="4 5" key="1">
    <citation type="journal article" date="2016" name="G3 (Bethesda)">
        <title>First Draft Assembly and Annotation of the Genome of a California Endemic Oak Quercus lobata Nee (Fagaceae).</title>
        <authorList>
            <person name="Sork V.L."/>
            <person name="Fitz-Gibbon S.T."/>
            <person name="Puiu D."/>
            <person name="Crepeau M."/>
            <person name="Gugger P.F."/>
            <person name="Sherman R."/>
            <person name="Stevens K."/>
            <person name="Langley C.H."/>
            <person name="Pellegrini M."/>
            <person name="Salzberg S.L."/>
        </authorList>
    </citation>
    <scope>NUCLEOTIDE SEQUENCE [LARGE SCALE GENOMIC DNA]</scope>
    <source>
        <strain evidence="4 5">cv. SW786</strain>
    </source>
</reference>
<dbReference type="InterPro" id="IPR055346">
    <property type="entry name" value="Fe-S_cluster_assembly_SufBD"/>
</dbReference>
<dbReference type="EMBL" id="LRBV02000012">
    <property type="status" value="NOT_ANNOTATED_CDS"/>
    <property type="molecule type" value="Genomic_DNA"/>
</dbReference>
<organism evidence="4 5">
    <name type="scientific">Quercus lobata</name>
    <name type="common">Valley oak</name>
    <dbReference type="NCBI Taxonomy" id="97700"/>
    <lineage>
        <taxon>Eukaryota</taxon>
        <taxon>Viridiplantae</taxon>
        <taxon>Streptophyta</taxon>
        <taxon>Embryophyta</taxon>
        <taxon>Tracheophyta</taxon>
        <taxon>Spermatophyta</taxon>
        <taxon>Magnoliopsida</taxon>
        <taxon>eudicotyledons</taxon>
        <taxon>Gunneridae</taxon>
        <taxon>Pentapetalae</taxon>
        <taxon>rosids</taxon>
        <taxon>fabids</taxon>
        <taxon>Fagales</taxon>
        <taxon>Fagaceae</taxon>
        <taxon>Quercus</taxon>
    </lineage>
</organism>
<dbReference type="PANTHER" id="PTHR43575:SF1">
    <property type="entry name" value="PROTEIN ABCI7, CHLOROPLASTIC"/>
    <property type="match status" value="1"/>
</dbReference>